<sequence>MSPQSLNKSKAVPAPKAKVPVPKSAMDVTAESTRPCTRCKKPISMAQPYIWCEPCRVKERERSRQKVERKRAGVSTSEAKMMGEAEKGDASSSNPPAGVKRAFAIAEMKAKAKVDLLASSPVTHLSASIKESTGDTSARLKRESAALQVKKARTVSTGTKRGFALLEESTGGTPARLKREFASAQKKKAKISHPTESVLAGTKRPLASLEPNSDEYQTSKMLYDSLVSCVAAATSAGSLLQFNGCYAIVSTGISAVSVQRRAEIVARELRDRLMACQHHAFNQSAPVLRNDHVLSSAHIFDCLCFGSSSPNMTSAQDNKTGIARFLKGSELLSASAGSAAGASSCNGKIKITVEDDFSHPMGIKGHKISIDMEH</sequence>
<dbReference type="OrthoDB" id="3025610at2759"/>
<feature type="region of interest" description="Disordered" evidence="1">
    <location>
        <begin position="58"/>
        <end position="96"/>
    </location>
</feature>
<dbReference type="Proteomes" id="UP000076532">
    <property type="component" value="Unassembled WGS sequence"/>
</dbReference>
<evidence type="ECO:0000256" key="1">
    <source>
        <dbReference type="SAM" id="MobiDB-lite"/>
    </source>
</evidence>
<evidence type="ECO:0000313" key="2">
    <source>
        <dbReference type="EMBL" id="KZP25805.1"/>
    </source>
</evidence>
<dbReference type="AlphaFoldDB" id="A0A166P7Q6"/>
<protein>
    <submittedName>
        <fullName evidence="2">Uncharacterized protein</fullName>
    </submittedName>
</protein>
<accession>A0A166P7Q6</accession>
<dbReference type="EMBL" id="KV417518">
    <property type="protein sequence ID" value="KZP25805.1"/>
    <property type="molecule type" value="Genomic_DNA"/>
</dbReference>
<feature type="compositionally biased region" description="Low complexity" evidence="1">
    <location>
        <begin position="8"/>
        <end position="25"/>
    </location>
</feature>
<name>A0A166P7Q6_9AGAM</name>
<proteinExistence type="predicted"/>
<reference evidence="2 3" key="1">
    <citation type="journal article" date="2016" name="Mol. Biol. Evol.">
        <title>Comparative Genomics of Early-Diverging Mushroom-Forming Fungi Provides Insights into the Origins of Lignocellulose Decay Capabilities.</title>
        <authorList>
            <person name="Nagy L.G."/>
            <person name="Riley R."/>
            <person name="Tritt A."/>
            <person name="Adam C."/>
            <person name="Daum C."/>
            <person name="Floudas D."/>
            <person name="Sun H."/>
            <person name="Yadav J.S."/>
            <person name="Pangilinan J."/>
            <person name="Larsson K.H."/>
            <person name="Matsuura K."/>
            <person name="Barry K."/>
            <person name="Labutti K."/>
            <person name="Kuo R."/>
            <person name="Ohm R.A."/>
            <person name="Bhattacharya S.S."/>
            <person name="Shirouzu T."/>
            <person name="Yoshinaga Y."/>
            <person name="Martin F.M."/>
            <person name="Grigoriev I.V."/>
            <person name="Hibbett D.S."/>
        </authorList>
    </citation>
    <scope>NUCLEOTIDE SEQUENCE [LARGE SCALE GENOMIC DNA]</scope>
    <source>
        <strain evidence="2 3">CBS 109695</strain>
    </source>
</reference>
<gene>
    <name evidence="2" type="ORF">FIBSPDRAFT_929025</name>
</gene>
<keyword evidence="3" id="KW-1185">Reference proteome</keyword>
<organism evidence="2 3">
    <name type="scientific">Athelia psychrophila</name>
    <dbReference type="NCBI Taxonomy" id="1759441"/>
    <lineage>
        <taxon>Eukaryota</taxon>
        <taxon>Fungi</taxon>
        <taxon>Dikarya</taxon>
        <taxon>Basidiomycota</taxon>
        <taxon>Agaricomycotina</taxon>
        <taxon>Agaricomycetes</taxon>
        <taxon>Agaricomycetidae</taxon>
        <taxon>Atheliales</taxon>
        <taxon>Atheliaceae</taxon>
        <taxon>Athelia</taxon>
    </lineage>
</organism>
<feature type="region of interest" description="Disordered" evidence="1">
    <location>
        <begin position="1"/>
        <end position="35"/>
    </location>
</feature>
<evidence type="ECO:0000313" key="3">
    <source>
        <dbReference type="Proteomes" id="UP000076532"/>
    </source>
</evidence>